<gene>
    <name evidence="3" type="ORF">ENM31_00595</name>
</gene>
<dbReference type="SUPFAM" id="SSF55315">
    <property type="entry name" value="L30e-like"/>
    <property type="match status" value="1"/>
</dbReference>
<accession>A0A7J3VSB4</accession>
<evidence type="ECO:0000256" key="1">
    <source>
        <dbReference type="ARBA" id="ARBA00022980"/>
    </source>
</evidence>
<keyword evidence="1" id="KW-0689">Ribosomal protein</keyword>
<sequence>MDLKQALEVVNRTGKLLVGYRQTIKLVAEKRPVMVIASRKANPSLLKIVSMMAAASGIPLLLSDLSPAELGLSLRKPFPASFISVLDPGSSDLLEQVRSEKSE</sequence>
<dbReference type="Gene3D" id="3.30.1330.30">
    <property type="match status" value="1"/>
</dbReference>
<dbReference type="InterPro" id="IPR029064">
    <property type="entry name" value="Ribosomal_eL30-like_sf"/>
</dbReference>
<proteinExistence type="predicted"/>
<dbReference type="Pfam" id="PF01248">
    <property type="entry name" value="Ribosomal_L7Ae"/>
    <property type="match status" value="1"/>
</dbReference>
<reference evidence="3" key="1">
    <citation type="journal article" date="2020" name="mSystems">
        <title>Genome- and Community-Level Interaction Insights into Carbon Utilization and Element Cycling Functions of Hydrothermarchaeota in Hydrothermal Sediment.</title>
        <authorList>
            <person name="Zhou Z."/>
            <person name="Liu Y."/>
            <person name="Xu W."/>
            <person name="Pan J."/>
            <person name="Luo Z.H."/>
            <person name="Li M."/>
        </authorList>
    </citation>
    <scope>NUCLEOTIDE SEQUENCE [LARGE SCALE GENOMIC DNA]</scope>
    <source>
        <strain evidence="3">SpSt-1074</strain>
    </source>
</reference>
<protein>
    <recommendedName>
        <fullName evidence="2">Ribosomal protein eL8/eL30/eS12/Gadd45 domain-containing protein</fullName>
    </recommendedName>
</protein>
<name>A0A7J3VSB4_CALS0</name>
<evidence type="ECO:0000259" key="2">
    <source>
        <dbReference type="Pfam" id="PF01248"/>
    </source>
</evidence>
<evidence type="ECO:0000313" key="3">
    <source>
        <dbReference type="EMBL" id="HHM43782.1"/>
    </source>
</evidence>
<feature type="domain" description="Ribosomal protein eL8/eL30/eS12/Gadd45" evidence="2">
    <location>
        <begin position="2"/>
        <end position="94"/>
    </location>
</feature>
<dbReference type="InterPro" id="IPR004038">
    <property type="entry name" value="Ribosomal_eL8/eL30/eS12/Gad45"/>
</dbReference>
<dbReference type="AlphaFoldDB" id="A0A7J3VSB4"/>
<dbReference type="GO" id="GO:0005840">
    <property type="term" value="C:ribosome"/>
    <property type="evidence" value="ECO:0007669"/>
    <property type="project" value="UniProtKB-KW"/>
</dbReference>
<comment type="caution">
    <text evidence="3">The sequence shown here is derived from an EMBL/GenBank/DDBJ whole genome shotgun (WGS) entry which is preliminary data.</text>
</comment>
<organism evidence="3">
    <name type="scientific">Caldiarchaeum subterraneum</name>
    <dbReference type="NCBI Taxonomy" id="311458"/>
    <lineage>
        <taxon>Archaea</taxon>
        <taxon>Nitrososphaerota</taxon>
        <taxon>Candidatus Caldarchaeales</taxon>
        <taxon>Candidatus Caldarchaeaceae</taxon>
        <taxon>Candidatus Caldarchaeum</taxon>
    </lineage>
</organism>
<dbReference type="EMBL" id="DRXH01000024">
    <property type="protein sequence ID" value="HHM43782.1"/>
    <property type="molecule type" value="Genomic_DNA"/>
</dbReference>
<keyword evidence="1" id="KW-0687">Ribonucleoprotein</keyword>